<dbReference type="KEGG" id="ngr:NAEGRDRAFT_53592"/>
<proteinExistence type="predicted"/>
<name>D2VZU9_NAEGR</name>
<gene>
    <name evidence="1" type="ORF">NAEGRDRAFT_53592</name>
</gene>
<sequence>MKNFASILSDPQLLKKEYFQTDWAQSVINAIQDYSKMCLSPCTRGSSLAMKRKKGIFERMSSRSTEEDQEQKEYYSINSVSSIELDLDDEEEEEEDELNTIEHLEIQKSLMNRDKLRVKIIVTEITDSAGTKAIRQILSPLLSKTKFLPDMGMFHSAIMVGPWKLEWNDSGLCIPKQLVSTNALIACDLTEDMTLTGSNIDEIAGNLVDIIIKWNTTVEYESVGGDGVKSGNCQQFVDAVLETIGINKSNIYKGAMGSYFERLKKKGKGNMKFVLEEEFKKRFNIPTTQKSVKFKTHCELDQFVLQLLDIDPLADKNYPNEFKLLKSFDRAFWLRHLSGKKSMADPRWQPYREEEPSFDGVALVLKCHFGDPRERFSFVYESK</sequence>
<dbReference type="EMBL" id="GG738916">
    <property type="protein sequence ID" value="EFC37592.1"/>
    <property type="molecule type" value="Genomic_DNA"/>
</dbReference>
<dbReference type="Proteomes" id="UP000006671">
    <property type="component" value="Unassembled WGS sequence"/>
</dbReference>
<protein>
    <submittedName>
        <fullName evidence="1">Predicted protein</fullName>
    </submittedName>
</protein>
<dbReference type="AlphaFoldDB" id="D2VZU9"/>
<evidence type="ECO:0000313" key="1">
    <source>
        <dbReference type="EMBL" id="EFC37592.1"/>
    </source>
</evidence>
<keyword evidence="2" id="KW-1185">Reference proteome</keyword>
<dbReference type="VEuPathDB" id="AmoebaDB:NAEGRDRAFT_53592"/>
<dbReference type="InParanoid" id="D2VZU9"/>
<evidence type="ECO:0000313" key="2">
    <source>
        <dbReference type="Proteomes" id="UP000006671"/>
    </source>
</evidence>
<dbReference type="RefSeq" id="XP_002670336.1">
    <property type="nucleotide sequence ID" value="XM_002670290.1"/>
</dbReference>
<organism evidence="2">
    <name type="scientific">Naegleria gruberi</name>
    <name type="common">Amoeba</name>
    <dbReference type="NCBI Taxonomy" id="5762"/>
    <lineage>
        <taxon>Eukaryota</taxon>
        <taxon>Discoba</taxon>
        <taxon>Heterolobosea</taxon>
        <taxon>Tetramitia</taxon>
        <taxon>Eutetramitia</taxon>
        <taxon>Vahlkampfiidae</taxon>
        <taxon>Naegleria</taxon>
    </lineage>
</organism>
<accession>D2VZU9</accession>
<reference evidence="1 2" key="1">
    <citation type="journal article" date="2010" name="Cell">
        <title>The genome of Naegleria gruberi illuminates early eukaryotic versatility.</title>
        <authorList>
            <person name="Fritz-Laylin L.K."/>
            <person name="Prochnik S.E."/>
            <person name="Ginger M.L."/>
            <person name="Dacks J.B."/>
            <person name="Carpenter M.L."/>
            <person name="Field M.C."/>
            <person name="Kuo A."/>
            <person name="Paredez A."/>
            <person name="Chapman J."/>
            <person name="Pham J."/>
            <person name="Shu S."/>
            <person name="Neupane R."/>
            <person name="Cipriano M."/>
            <person name="Mancuso J."/>
            <person name="Tu H."/>
            <person name="Salamov A."/>
            <person name="Lindquist E."/>
            <person name="Shapiro H."/>
            <person name="Lucas S."/>
            <person name="Grigoriev I.V."/>
            <person name="Cande W.Z."/>
            <person name="Fulton C."/>
            <person name="Rokhsar D.S."/>
            <person name="Dawson S.C."/>
        </authorList>
    </citation>
    <scope>NUCLEOTIDE SEQUENCE [LARGE SCALE GENOMIC DNA]</scope>
    <source>
        <strain evidence="1 2">NEG-M</strain>
    </source>
</reference>
<dbReference type="GeneID" id="8857436"/>
<dbReference type="eggNOG" id="ENOG502SXI2">
    <property type="taxonomic scope" value="Eukaryota"/>
</dbReference>